<dbReference type="InterPro" id="IPR040388">
    <property type="entry name" value="CXXC4/CXXC5"/>
</dbReference>
<keyword evidence="9" id="KW-1185">Reference proteome</keyword>
<dbReference type="PROSITE" id="PS51058">
    <property type="entry name" value="ZF_CXXC"/>
    <property type="match status" value="1"/>
</dbReference>
<accession>A0A6J2QH28</accession>
<keyword evidence="2" id="KW-0963">Cytoplasm</keyword>
<dbReference type="GO" id="GO:0008327">
    <property type="term" value="F:methyl-CpG binding"/>
    <property type="evidence" value="ECO:0007669"/>
    <property type="project" value="TreeGrafter"/>
</dbReference>
<reference evidence="10" key="1">
    <citation type="submission" date="2025-08" db="UniProtKB">
        <authorList>
            <consortium name="RefSeq"/>
        </authorList>
    </citation>
    <scope>IDENTIFICATION</scope>
</reference>
<dbReference type="AlphaFoldDB" id="A0A6J2QH28"/>
<dbReference type="PANTHER" id="PTHR13419:SF0">
    <property type="entry name" value="CXXC-TYPE DOMAIN-CONTAINING PROTEIN"/>
    <property type="match status" value="1"/>
</dbReference>
<dbReference type="OrthoDB" id="8777148at2759"/>
<evidence type="ECO:0000256" key="2">
    <source>
        <dbReference type="ARBA" id="ARBA00022490"/>
    </source>
</evidence>
<evidence type="ECO:0000259" key="8">
    <source>
        <dbReference type="PROSITE" id="PS51058"/>
    </source>
</evidence>
<dbReference type="Proteomes" id="UP000504630">
    <property type="component" value="Chromosome 9"/>
</dbReference>
<keyword evidence="6" id="KW-0238">DNA-binding</keyword>
<dbReference type="KEGG" id="cgob:115014076"/>
<dbReference type="GeneID" id="115014076"/>
<feature type="domain" description="CXXC-type" evidence="8">
    <location>
        <begin position="68"/>
        <end position="109"/>
    </location>
</feature>
<dbReference type="InParanoid" id="A0A6J2QH28"/>
<dbReference type="RefSeq" id="XP_029296587.1">
    <property type="nucleotide sequence ID" value="XM_029440727.1"/>
</dbReference>
<name>A0A6J2QH28_COTGO</name>
<keyword evidence="3" id="KW-0479">Metal-binding</keyword>
<dbReference type="PANTHER" id="PTHR13419">
    <property type="entry name" value="ZINC FINGER-CONTAINING"/>
    <property type="match status" value="1"/>
</dbReference>
<evidence type="ECO:0000256" key="7">
    <source>
        <dbReference type="PROSITE-ProRule" id="PRU00509"/>
    </source>
</evidence>
<proteinExistence type="predicted"/>
<sequence length="144" mass="16361">MPRPRPGPPPQDIYEFSMDAKEAQSLHLQTKSLETTSPLSKYIETEHEQAGLFSLSPFDGTSDANVDQKKRRKKCGGCTPCLRKDNCGTCANCVNRKTGKQICKLRKCDQLKKRRNEWEVSEVSERLKQRGKGCKVKEQDGKMQ</sequence>
<evidence type="ECO:0000256" key="3">
    <source>
        <dbReference type="ARBA" id="ARBA00022723"/>
    </source>
</evidence>
<keyword evidence="5" id="KW-0862">Zinc</keyword>
<evidence type="ECO:0000256" key="4">
    <source>
        <dbReference type="ARBA" id="ARBA00022771"/>
    </source>
</evidence>
<comment type="subcellular location">
    <subcellularLocation>
        <location evidence="1">Cytoplasm</location>
    </subcellularLocation>
</comment>
<evidence type="ECO:0000256" key="6">
    <source>
        <dbReference type="ARBA" id="ARBA00023125"/>
    </source>
</evidence>
<dbReference type="GO" id="GO:0005634">
    <property type="term" value="C:nucleus"/>
    <property type="evidence" value="ECO:0007669"/>
    <property type="project" value="TreeGrafter"/>
</dbReference>
<evidence type="ECO:0000313" key="9">
    <source>
        <dbReference type="Proteomes" id="UP000504630"/>
    </source>
</evidence>
<organism evidence="9 10">
    <name type="scientific">Cottoperca gobio</name>
    <name type="common">Frogmouth</name>
    <name type="synonym">Aphritis gobio</name>
    <dbReference type="NCBI Taxonomy" id="56716"/>
    <lineage>
        <taxon>Eukaryota</taxon>
        <taxon>Metazoa</taxon>
        <taxon>Chordata</taxon>
        <taxon>Craniata</taxon>
        <taxon>Vertebrata</taxon>
        <taxon>Euteleostomi</taxon>
        <taxon>Actinopterygii</taxon>
        <taxon>Neopterygii</taxon>
        <taxon>Teleostei</taxon>
        <taxon>Neoteleostei</taxon>
        <taxon>Acanthomorphata</taxon>
        <taxon>Eupercaria</taxon>
        <taxon>Perciformes</taxon>
        <taxon>Notothenioidei</taxon>
        <taxon>Bovichtidae</taxon>
        <taxon>Cottoperca</taxon>
    </lineage>
</organism>
<dbReference type="Pfam" id="PF02008">
    <property type="entry name" value="zf-CXXC"/>
    <property type="match status" value="1"/>
</dbReference>
<evidence type="ECO:0000256" key="5">
    <source>
        <dbReference type="ARBA" id="ARBA00022833"/>
    </source>
</evidence>
<keyword evidence="4 7" id="KW-0863">Zinc-finger</keyword>
<dbReference type="GO" id="GO:0005737">
    <property type="term" value="C:cytoplasm"/>
    <property type="evidence" value="ECO:0007669"/>
    <property type="project" value="UniProtKB-SubCell"/>
</dbReference>
<gene>
    <name evidence="10" type="primary">LOC115014076</name>
</gene>
<evidence type="ECO:0000313" key="10">
    <source>
        <dbReference type="RefSeq" id="XP_029296587.1"/>
    </source>
</evidence>
<dbReference type="GO" id="GO:0008270">
    <property type="term" value="F:zinc ion binding"/>
    <property type="evidence" value="ECO:0007669"/>
    <property type="project" value="UniProtKB-KW"/>
</dbReference>
<dbReference type="InterPro" id="IPR002857">
    <property type="entry name" value="Znf_CXXC"/>
</dbReference>
<protein>
    <submittedName>
        <fullName evidence="10">Methylcytosine dioxygenase tet3-B-like</fullName>
    </submittedName>
</protein>
<evidence type="ECO:0000256" key="1">
    <source>
        <dbReference type="ARBA" id="ARBA00004496"/>
    </source>
</evidence>